<keyword evidence="1" id="KW-0732">Signal</keyword>
<feature type="chain" id="PRO_5030138158" description="DUF4892 domain-containing protein" evidence="1">
    <location>
        <begin position="21"/>
        <end position="168"/>
    </location>
</feature>
<evidence type="ECO:0000313" key="2">
    <source>
        <dbReference type="EMBL" id="CAA0118811.1"/>
    </source>
</evidence>
<feature type="signal peptide" evidence="1">
    <location>
        <begin position="1"/>
        <end position="20"/>
    </location>
</feature>
<dbReference type="EMBL" id="CACSII010000020">
    <property type="protein sequence ID" value="CAA0118811.1"/>
    <property type="molecule type" value="Genomic_DNA"/>
</dbReference>
<evidence type="ECO:0000313" key="3">
    <source>
        <dbReference type="Proteomes" id="UP000434580"/>
    </source>
</evidence>
<evidence type="ECO:0000256" key="1">
    <source>
        <dbReference type="SAM" id="SignalP"/>
    </source>
</evidence>
<proteinExistence type="predicted"/>
<accession>A0A5S9QQU4</accession>
<name>A0A5S9QQU4_9GAMM</name>
<reference evidence="2 3" key="1">
    <citation type="submission" date="2019-11" db="EMBL/GenBank/DDBJ databases">
        <authorList>
            <person name="Holert J."/>
        </authorList>
    </citation>
    <scope>NUCLEOTIDE SEQUENCE [LARGE SCALE GENOMIC DNA]</scope>
    <source>
        <strain evidence="2">BC5_2</strain>
    </source>
</reference>
<dbReference type="Pfam" id="PF16234">
    <property type="entry name" value="DUF4892"/>
    <property type="match status" value="1"/>
</dbReference>
<evidence type="ECO:0008006" key="4">
    <source>
        <dbReference type="Google" id="ProtNLM"/>
    </source>
</evidence>
<dbReference type="OrthoDB" id="5741786at2"/>
<gene>
    <name evidence="2" type="ORF">DPBNPPHM_02358</name>
</gene>
<dbReference type="Proteomes" id="UP000434580">
    <property type="component" value="Unassembled WGS sequence"/>
</dbReference>
<dbReference type="AlphaFoldDB" id="A0A5S9QQU4"/>
<organism evidence="2 3">
    <name type="scientific">BD1-7 clade bacterium</name>
    <dbReference type="NCBI Taxonomy" id="2029982"/>
    <lineage>
        <taxon>Bacteria</taxon>
        <taxon>Pseudomonadati</taxon>
        <taxon>Pseudomonadota</taxon>
        <taxon>Gammaproteobacteria</taxon>
        <taxon>Cellvibrionales</taxon>
        <taxon>Spongiibacteraceae</taxon>
        <taxon>BD1-7 clade</taxon>
    </lineage>
</organism>
<sequence>MLRIVCLTIACLFCCNVAWADFILPVNTSLQPVKSAESQEERWLLPLAKYQKINGAWQFDDSLTLSGKLSSNTYLVQSRDQFQQISTFYQTWASQDSIETLYMCKARACGSSNEWANGYFKDRRLYGVQSKQVFWALKSGSQYMAMYLVERGTGQIMMRIDILTVAGE</sequence>
<protein>
    <recommendedName>
        <fullName evidence="4">DUF4892 domain-containing protein</fullName>
    </recommendedName>
</protein>
<dbReference type="InterPro" id="IPR032608">
    <property type="entry name" value="DUF4892"/>
</dbReference>